<reference evidence="1 2" key="1">
    <citation type="submission" date="2024-02" db="EMBL/GenBank/DDBJ databases">
        <title>A draft genome for the cacao thread blight pathogen Marasmius crinis-equi.</title>
        <authorList>
            <person name="Cohen S.P."/>
            <person name="Baruah I.K."/>
            <person name="Amoako-Attah I."/>
            <person name="Bukari Y."/>
            <person name="Meinhardt L.W."/>
            <person name="Bailey B.A."/>
        </authorList>
    </citation>
    <scope>NUCLEOTIDE SEQUENCE [LARGE SCALE GENOMIC DNA]</scope>
    <source>
        <strain evidence="1 2">GH-76</strain>
    </source>
</reference>
<evidence type="ECO:0008006" key="3">
    <source>
        <dbReference type="Google" id="ProtNLM"/>
    </source>
</evidence>
<evidence type="ECO:0000313" key="1">
    <source>
        <dbReference type="EMBL" id="KAL0574930.1"/>
    </source>
</evidence>
<name>A0ABR3FHT0_9AGAR</name>
<organism evidence="1 2">
    <name type="scientific">Marasmius crinis-equi</name>
    <dbReference type="NCBI Taxonomy" id="585013"/>
    <lineage>
        <taxon>Eukaryota</taxon>
        <taxon>Fungi</taxon>
        <taxon>Dikarya</taxon>
        <taxon>Basidiomycota</taxon>
        <taxon>Agaricomycotina</taxon>
        <taxon>Agaricomycetes</taxon>
        <taxon>Agaricomycetidae</taxon>
        <taxon>Agaricales</taxon>
        <taxon>Marasmiineae</taxon>
        <taxon>Marasmiaceae</taxon>
        <taxon>Marasmius</taxon>
    </lineage>
</organism>
<dbReference type="Gene3D" id="3.80.10.10">
    <property type="entry name" value="Ribonuclease Inhibitor"/>
    <property type="match status" value="1"/>
</dbReference>
<dbReference type="InterPro" id="IPR032675">
    <property type="entry name" value="LRR_dom_sf"/>
</dbReference>
<dbReference type="Proteomes" id="UP001465976">
    <property type="component" value="Unassembled WGS sequence"/>
</dbReference>
<gene>
    <name evidence="1" type="ORF">V5O48_007031</name>
</gene>
<dbReference type="EMBL" id="JBAHYK010000350">
    <property type="protein sequence ID" value="KAL0574930.1"/>
    <property type="molecule type" value="Genomic_DNA"/>
</dbReference>
<comment type="caution">
    <text evidence="1">The sequence shown here is derived from an EMBL/GenBank/DDBJ whole genome shotgun (WGS) entry which is preliminary data.</text>
</comment>
<dbReference type="SUPFAM" id="SSF52047">
    <property type="entry name" value="RNI-like"/>
    <property type="match status" value="1"/>
</dbReference>
<evidence type="ECO:0000313" key="2">
    <source>
        <dbReference type="Proteomes" id="UP001465976"/>
    </source>
</evidence>
<sequence>MESLPTEVLQEICYCIGEGRTLKRFRLGSKRINEVVERCLWETRALVIHLNREELRSGMEMLEDLKNRCKTSGYVRALRIESLAPLKVHRYETERQRLSRRVKTYSSSEQDIIVKAWETLTEVLPMALSSLSNLQLVQQWESSLSVFTSWRISYQDLEFPFKEIAGGMQTWRHTAVLEPLSRITELKTLALYSEAPLGIPLPPLRGFRHLESLTIGGNWAIDKQTVETNLSPMLYDNPNLTSLSLRADLSSPDFSLLFPSPKGTGPRLRHLHLEEWNFTVTPTVLPHLRHLRSLELPYGFFGDKLYDTIWPPFQGHAIHLTQITVNVIDSQFLDYMESFSGLEVLVIKCYTENELASRLYEVSLPKHRDTLHTIELTAWDDQSELAIGLPNSGTFSSYEKLVSLSVVVLAEDIKPGQGLEHDVVTSLITSLLHLRHLTFLKICGVMLRGGPNIDPADTVIMESARRRAVESLERFRFPKEQLQYADKRPQLLVSTLTPNGHYLVESKDEEGMLVFVRENSHPGNDSFYYYNIENPTWHEHDTDNSDIA</sequence>
<accession>A0ABR3FHT0</accession>
<protein>
    <recommendedName>
        <fullName evidence="3">F-box domain-containing protein</fullName>
    </recommendedName>
</protein>
<proteinExistence type="predicted"/>
<keyword evidence="2" id="KW-1185">Reference proteome</keyword>